<dbReference type="EMBL" id="MCFA01000078">
    <property type="protein sequence ID" value="ORY10047.1"/>
    <property type="molecule type" value="Genomic_DNA"/>
</dbReference>
<accession>A0A1Y1ZJ49</accession>
<protein>
    <submittedName>
        <fullName evidence="1">Uncharacterized protein</fullName>
    </submittedName>
</protein>
<keyword evidence="2" id="KW-1185">Reference proteome</keyword>
<organism evidence="1 2">
    <name type="scientific">Clohesyomyces aquaticus</name>
    <dbReference type="NCBI Taxonomy" id="1231657"/>
    <lineage>
        <taxon>Eukaryota</taxon>
        <taxon>Fungi</taxon>
        <taxon>Dikarya</taxon>
        <taxon>Ascomycota</taxon>
        <taxon>Pezizomycotina</taxon>
        <taxon>Dothideomycetes</taxon>
        <taxon>Pleosporomycetidae</taxon>
        <taxon>Pleosporales</taxon>
        <taxon>Lindgomycetaceae</taxon>
        <taxon>Clohesyomyces</taxon>
    </lineage>
</organism>
<dbReference type="AlphaFoldDB" id="A0A1Y1ZJ49"/>
<gene>
    <name evidence="1" type="ORF">BCR34DRAFT_588876</name>
</gene>
<dbReference type="Proteomes" id="UP000193144">
    <property type="component" value="Unassembled WGS sequence"/>
</dbReference>
<sequence>MEPPLAATQAFLKHGVPHLAASRPRSRALADLAAQRNEGSAVLCVTAAAAAPRRPLAAGIVRWVKISVAAAAPSSPSPERPSLFFVCLFRAHLRPVHVAPLAVAVAASDHPGLAHAKEKKKDTSPLVPLGLLHCGGAAERGEGAIPYTVHQYGVWTVTLSCSWRSSPGGVLEALWQHVAAAHGHSPLRQHPERVRIERLRRPCREG</sequence>
<proteinExistence type="predicted"/>
<name>A0A1Y1ZJ49_9PLEO</name>
<evidence type="ECO:0000313" key="1">
    <source>
        <dbReference type="EMBL" id="ORY10047.1"/>
    </source>
</evidence>
<comment type="caution">
    <text evidence="1">The sequence shown here is derived from an EMBL/GenBank/DDBJ whole genome shotgun (WGS) entry which is preliminary data.</text>
</comment>
<reference evidence="1 2" key="1">
    <citation type="submission" date="2016-07" db="EMBL/GenBank/DDBJ databases">
        <title>Pervasive Adenine N6-methylation of Active Genes in Fungi.</title>
        <authorList>
            <consortium name="DOE Joint Genome Institute"/>
            <person name="Mondo S.J."/>
            <person name="Dannebaum R.O."/>
            <person name="Kuo R.C."/>
            <person name="Labutti K."/>
            <person name="Haridas S."/>
            <person name="Kuo A."/>
            <person name="Salamov A."/>
            <person name="Ahrendt S.R."/>
            <person name="Lipzen A."/>
            <person name="Sullivan W."/>
            <person name="Andreopoulos W.B."/>
            <person name="Clum A."/>
            <person name="Lindquist E."/>
            <person name="Daum C."/>
            <person name="Ramamoorthy G.K."/>
            <person name="Gryganskyi A."/>
            <person name="Culley D."/>
            <person name="Magnuson J.K."/>
            <person name="James T.Y."/>
            <person name="O'Malley M.A."/>
            <person name="Stajich J.E."/>
            <person name="Spatafora J.W."/>
            <person name="Visel A."/>
            <person name="Grigoriev I.V."/>
        </authorList>
    </citation>
    <scope>NUCLEOTIDE SEQUENCE [LARGE SCALE GENOMIC DNA]</scope>
    <source>
        <strain evidence="1 2">CBS 115471</strain>
    </source>
</reference>
<evidence type="ECO:0000313" key="2">
    <source>
        <dbReference type="Proteomes" id="UP000193144"/>
    </source>
</evidence>